<evidence type="ECO:0000256" key="1">
    <source>
        <dbReference type="ARBA" id="ARBA00022553"/>
    </source>
</evidence>
<reference evidence="5" key="1">
    <citation type="submission" date="2017-08" db="EMBL/GenBank/DDBJ databases">
        <authorList>
            <person name="Grouzdev D.S."/>
            <person name="Gaisin V.A."/>
            <person name="Rysina M.S."/>
            <person name="Gorlenko V.M."/>
        </authorList>
    </citation>
    <scope>NUCLEOTIDE SEQUENCE [LARGE SCALE GENOMIC DNA]</scope>
    <source>
        <strain evidence="5">Kir15-3F</strain>
    </source>
</reference>
<sequence>MLVRQIYIVDEDPAAALITQRGLQTMLGERFSIMVASSPNAAWLACATGHVDLVIVDPNPHGNAAISLVRAVQAFRPMIPVLVLTAYDSPGLRMKMRGLGVTRYVAKPIELRELVPIVHTILQSERSMKPAVGPSLAALSVSGSSGK</sequence>
<feature type="modified residue" description="4-aspartylphosphate" evidence="2">
    <location>
        <position position="57"/>
    </location>
</feature>
<gene>
    <name evidence="4" type="ORF">CJ255_17055</name>
</gene>
<organism evidence="4 5">
    <name type="scientific">Candidatus Viridilinea mediisalina</name>
    <dbReference type="NCBI Taxonomy" id="2024553"/>
    <lineage>
        <taxon>Bacteria</taxon>
        <taxon>Bacillati</taxon>
        <taxon>Chloroflexota</taxon>
        <taxon>Chloroflexia</taxon>
        <taxon>Chloroflexales</taxon>
        <taxon>Chloroflexineae</taxon>
        <taxon>Oscillochloridaceae</taxon>
        <taxon>Candidatus Viridilinea</taxon>
    </lineage>
</organism>
<protein>
    <submittedName>
        <fullName evidence="4">Response regulator</fullName>
    </submittedName>
</protein>
<dbReference type="PANTHER" id="PTHR44591">
    <property type="entry name" value="STRESS RESPONSE REGULATOR PROTEIN 1"/>
    <property type="match status" value="1"/>
</dbReference>
<evidence type="ECO:0000313" key="5">
    <source>
        <dbReference type="Proteomes" id="UP000220527"/>
    </source>
</evidence>
<dbReference type="GO" id="GO:0000160">
    <property type="term" value="P:phosphorelay signal transduction system"/>
    <property type="evidence" value="ECO:0007669"/>
    <property type="project" value="InterPro"/>
</dbReference>
<accession>A0A2A6RG44</accession>
<dbReference type="OrthoDB" id="9802426at2"/>
<dbReference type="SUPFAM" id="SSF52172">
    <property type="entry name" value="CheY-like"/>
    <property type="match status" value="1"/>
</dbReference>
<dbReference type="CDD" id="cd00156">
    <property type="entry name" value="REC"/>
    <property type="match status" value="1"/>
</dbReference>
<dbReference type="AlphaFoldDB" id="A0A2A6RG44"/>
<dbReference type="Proteomes" id="UP000220527">
    <property type="component" value="Unassembled WGS sequence"/>
</dbReference>
<evidence type="ECO:0000256" key="2">
    <source>
        <dbReference type="PROSITE-ProRule" id="PRU00169"/>
    </source>
</evidence>
<name>A0A2A6RG44_9CHLR</name>
<dbReference type="PANTHER" id="PTHR44591:SF3">
    <property type="entry name" value="RESPONSE REGULATORY DOMAIN-CONTAINING PROTEIN"/>
    <property type="match status" value="1"/>
</dbReference>
<keyword evidence="5" id="KW-1185">Reference proteome</keyword>
<dbReference type="SMART" id="SM00448">
    <property type="entry name" value="REC"/>
    <property type="match status" value="1"/>
</dbReference>
<dbReference type="InterPro" id="IPR001789">
    <property type="entry name" value="Sig_transdc_resp-reg_receiver"/>
</dbReference>
<proteinExistence type="predicted"/>
<comment type="caution">
    <text evidence="4">The sequence shown here is derived from an EMBL/GenBank/DDBJ whole genome shotgun (WGS) entry which is preliminary data.</text>
</comment>
<dbReference type="EMBL" id="NQWI01000104">
    <property type="protein sequence ID" value="PDW01845.1"/>
    <property type="molecule type" value="Genomic_DNA"/>
</dbReference>
<dbReference type="Gene3D" id="3.40.50.2300">
    <property type="match status" value="1"/>
</dbReference>
<evidence type="ECO:0000313" key="4">
    <source>
        <dbReference type="EMBL" id="PDW01845.1"/>
    </source>
</evidence>
<dbReference type="RefSeq" id="WP_097645308.1">
    <property type="nucleotide sequence ID" value="NZ_NQWI01000104.1"/>
</dbReference>
<dbReference type="PROSITE" id="PS50110">
    <property type="entry name" value="RESPONSE_REGULATORY"/>
    <property type="match status" value="1"/>
</dbReference>
<dbReference type="InterPro" id="IPR011006">
    <property type="entry name" value="CheY-like_superfamily"/>
</dbReference>
<keyword evidence="1 2" id="KW-0597">Phosphoprotein</keyword>
<evidence type="ECO:0000259" key="3">
    <source>
        <dbReference type="PROSITE" id="PS50110"/>
    </source>
</evidence>
<dbReference type="InterPro" id="IPR050595">
    <property type="entry name" value="Bact_response_regulator"/>
</dbReference>
<feature type="domain" description="Response regulatory" evidence="3">
    <location>
        <begin position="5"/>
        <end position="122"/>
    </location>
</feature>
<dbReference type="Pfam" id="PF00072">
    <property type="entry name" value="Response_reg"/>
    <property type="match status" value="1"/>
</dbReference>